<protein>
    <submittedName>
        <fullName evidence="1">Uncharacterized protein</fullName>
    </submittedName>
</protein>
<reference evidence="2" key="1">
    <citation type="submission" date="2011-02" db="EMBL/GenBank/DDBJ databases">
        <title>Complete sequence of Spirochaeta sp. Buddy.</title>
        <authorList>
            <person name="Lucas S."/>
            <person name="Copeland A."/>
            <person name="Lapidus A."/>
            <person name="Cheng J.-F."/>
            <person name="Goodwin L."/>
            <person name="Pitluck S."/>
            <person name="Zeytun A."/>
            <person name="Detter J.C."/>
            <person name="Han C."/>
            <person name="Tapia R."/>
            <person name="Land M."/>
            <person name="Hauser L."/>
            <person name="Kyrpides N."/>
            <person name="Ivanova N."/>
            <person name="Mikhailova N."/>
            <person name="Pagani I."/>
            <person name="Ritalahti K.M."/>
            <person name="Loeffler F.E."/>
            <person name="Woyke T."/>
        </authorList>
    </citation>
    <scope>NUCLEOTIDE SEQUENCE [LARGE SCALE GENOMIC DNA]</scope>
    <source>
        <strain evidence="2">ATCC BAA-1886 / DSM 22777 / Buddy</strain>
    </source>
</reference>
<organism evidence="1 2">
    <name type="scientific">Sphaerochaeta globosa (strain ATCC BAA-1886 / DSM 22777 / Buddy)</name>
    <name type="common">Spirochaeta sp. (strain Buddy)</name>
    <dbReference type="NCBI Taxonomy" id="158189"/>
    <lineage>
        <taxon>Bacteria</taxon>
        <taxon>Pseudomonadati</taxon>
        <taxon>Spirochaetota</taxon>
        <taxon>Spirochaetia</taxon>
        <taxon>Spirochaetales</taxon>
        <taxon>Sphaerochaetaceae</taxon>
        <taxon>Sphaerochaeta</taxon>
    </lineage>
</organism>
<keyword evidence="2" id="KW-1185">Reference proteome</keyword>
<dbReference type="HOGENOM" id="CLU_3011964_0_0_12"/>
<accession>F0RZM7</accession>
<proteinExistence type="predicted"/>
<sequence length="56" mass="6621">MSKGFLYILDISQKKLGNLWLIHNKCMKNGENFLVDYAEIFLYTIVIDEPKNTFYS</sequence>
<evidence type="ECO:0000313" key="2">
    <source>
        <dbReference type="Proteomes" id="UP000008466"/>
    </source>
</evidence>
<name>F0RZM7_SPHGB</name>
<gene>
    <name evidence="1" type="ordered locus">SpiBuddy_2971</name>
</gene>
<dbReference type="EMBL" id="CP002541">
    <property type="protein sequence ID" value="ADY14778.1"/>
    <property type="molecule type" value="Genomic_DNA"/>
</dbReference>
<dbReference type="STRING" id="158189.SpiBuddy_2971"/>
<evidence type="ECO:0000313" key="1">
    <source>
        <dbReference type="EMBL" id="ADY14778.1"/>
    </source>
</evidence>
<dbReference type="KEGG" id="sbu:SpiBuddy_2971"/>
<dbReference type="Proteomes" id="UP000008466">
    <property type="component" value="Chromosome"/>
</dbReference>
<dbReference type="AlphaFoldDB" id="F0RZM7"/>